<reference evidence="1" key="1">
    <citation type="submission" date="2014-09" db="EMBL/GenBank/DDBJ databases">
        <authorList>
            <person name="Magalhaes I.L.F."/>
            <person name="Oliveira U."/>
            <person name="Santos F.R."/>
            <person name="Vidigal T.H.D.A."/>
            <person name="Brescovit A.D."/>
            <person name="Santos A.J."/>
        </authorList>
    </citation>
    <scope>NUCLEOTIDE SEQUENCE</scope>
    <source>
        <tissue evidence="1">Shoot tissue taken approximately 20 cm above the soil surface</tissue>
    </source>
</reference>
<dbReference type="EMBL" id="GBRH01231810">
    <property type="protein sequence ID" value="JAD66085.1"/>
    <property type="molecule type" value="Transcribed_RNA"/>
</dbReference>
<protein>
    <submittedName>
        <fullName evidence="1">Uncharacterized protein</fullName>
    </submittedName>
</protein>
<organism evidence="1">
    <name type="scientific">Arundo donax</name>
    <name type="common">Giant reed</name>
    <name type="synonym">Donax arundinaceus</name>
    <dbReference type="NCBI Taxonomy" id="35708"/>
    <lineage>
        <taxon>Eukaryota</taxon>
        <taxon>Viridiplantae</taxon>
        <taxon>Streptophyta</taxon>
        <taxon>Embryophyta</taxon>
        <taxon>Tracheophyta</taxon>
        <taxon>Spermatophyta</taxon>
        <taxon>Magnoliopsida</taxon>
        <taxon>Liliopsida</taxon>
        <taxon>Poales</taxon>
        <taxon>Poaceae</taxon>
        <taxon>PACMAD clade</taxon>
        <taxon>Arundinoideae</taxon>
        <taxon>Arundineae</taxon>
        <taxon>Arundo</taxon>
    </lineage>
</organism>
<dbReference type="AlphaFoldDB" id="A0A0A9BY60"/>
<name>A0A0A9BY60_ARUDO</name>
<reference evidence="1" key="2">
    <citation type="journal article" date="2015" name="Data Brief">
        <title>Shoot transcriptome of the giant reed, Arundo donax.</title>
        <authorList>
            <person name="Barrero R.A."/>
            <person name="Guerrero F.D."/>
            <person name="Moolhuijzen P."/>
            <person name="Goolsby J.A."/>
            <person name="Tidwell J."/>
            <person name="Bellgard S.E."/>
            <person name="Bellgard M.I."/>
        </authorList>
    </citation>
    <scope>NUCLEOTIDE SEQUENCE</scope>
    <source>
        <tissue evidence="1">Shoot tissue taken approximately 20 cm above the soil surface</tissue>
    </source>
</reference>
<evidence type="ECO:0000313" key="1">
    <source>
        <dbReference type="EMBL" id="JAD66085.1"/>
    </source>
</evidence>
<sequence length="59" mass="7046">MPGQQPPLNAIHDQYWPSHNVWHLQTNILNQEIQISLNLLLRHAQDKRRLPHDYCNIIL</sequence>
<proteinExistence type="predicted"/>
<accession>A0A0A9BY60</accession>